<evidence type="ECO:0000256" key="4">
    <source>
        <dbReference type="RuleBase" id="RU003719"/>
    </source>
</evidence>
<evidence type="ECO:0000256" key="1">
    <source>
        <dbReference type="ARBA" id="ARBA00005854"/>
    </source>
</evidence>
<dbReference type="PANTHER" id="PTHR42789">
    <property type="entry name" value="D-ISOMER SPECIFIC 2-HYDROXYACID DEHYDROGENASE FAMILY PROTEIN (AFU_ORTHOLOGUE AFUA_6G10090)"/>
    <property type="match status" value="1"/>
</dbReference>
<evidence type="ECO:0000313" key="7">
    <source>
        <dbReference type="EMBL" id="MDY3559151.1"/>
    </source>
</evidence>
<reference evidence="8" key="1">
    <citation type="journal article" date="2023" name="Mar. Drugs">
        <title>Gemmata algarum, a Novel Planctomycete Isolated from an Algal Mat, Displays Antimicrobial Activity.</title>
        <authorList>
            <person name="Kumar G."/>
            <person name="Kallscheuer N."/>
            <person name="Kashif M."/>
            <person name="Ahamad S."/>
            <person name="Jagadeeshwari U."/>
            <person name="Pannikurungottu S."/>
            <person name="Haufschild T."/>
            <person name="Kabuu M."/>
            <person name="Sasikala C."/>
            <person name="Jogler C."/>
            <person name="Ramana C."/>
        </authorList>
    </citation>
    <scope>NUCLEOTIDE SEQUENCE [LARGE SCALE GENOMIC DNA]</scope>
    <source>
        <strain evidence="8">JC673</strain>
    </source>
</reference>
<dbReference type="Gene3D" id="3.40.50.720">
    <property type="entry name" value="NAD(P)-binding Rossmann-like Domain"/>
    <property type="match status" value="2"/>
</dbReference>
<dbReference type="Proteomes" id="UP001272242">
    <property type="component" value="Unassembled WGS sequence"/>
</dbReference>
<dbReference type="SUPFAM" id="SSF52283">
    <property type="entry name" value="Formate/glycerate dehydrogenase catalytic domain-like"/>
    <property type="match status" value="1"/>
</dbReference>
<proteinExistence type="inferred from homology"/>
<keyword evidence="2 4" id="KW-0560">Oxidoreductase</keyword>
<evidence type="ECO:0000256" key="3">
    <source>
        <dbReference type="ARBA" id="ARBA00023027"/>
    </source>
</evidence>
<evidence type="ECO:0000259" key="5">
    <source>
        <dbReference type="Pfam" id="PF00389"/>
    </source>
</evidence>
<dbReference type="SUPFAM" id="SSF51735">
    <property type="entry name" value="NAD(P)-binding Rossmann-fold domains"/>
    <property type="match status" value="1"/>
</dbReference>
<dbReference type="EMBL" id="JAXBLV010000088">
    <property type="protein sequence ID" value="MDY3559151.1"/>
    <property type="molecule type" value="Genomic_DNA"/>
</dbReference>
<evidence type="ECO:0000256" key="2">
    <source>
        <dbReference type="ARBA" id="ARBA00023002"/>
    </source>
</evidence>
<feature type="domain" description="D-isomer specific 2-hydroxyacid dehydrogenase catalytic" evidence="5">
    <location>
        <begin position="38"/>
        <end position="318"/>
    </location>
</feature>
<dbReference type="Pfam" id="PF02826">
    <property type="entry name" value="2-Hacid_dh_C"/>
    <property type="match status" value="1"/>
</dbReference>
<dbReference type="InterPro" id="IPR006139">
    <property type="entry name" value="D-isomer_2_OHA_DH_cat_dom"/>
</dbReference>
<dbReference type="PANTHER" id="PTHR42789:SF1">
    <property type="entry name" value="D-ISOMER SPECIFIC 2-HYDROXYACID DEHYDROGENASE FAMILY PROTEIN (AFU_ORTHOLOGUE AFUA_6G10090)"/>
    <property type="match status" value="1"/>
</dbReference>
<dbReference type="InterPro" id="IPR036291">
    <property type="entry name" value="NAD(P)-bd_dom_sf"/>
</dbReference>
<gene>
    <name evidence="7" type="ORF">R5W23_006354</name>
</gene>
<organism evidence="7 8">
    <name type="scientific">Gemmata algarum</name>
    <dbReference type="NCBI Taxonomy" id="2975278"/>
    <lineage>
        <taxon>Bacteria</taxon>
        <taxon>Pseudomonadati</taxon>
        <taxon>Planctomycetota</taxon>
        <taxon>Planctomycetia</taxon>
        <taxon>Gemmatales</taxon>
        <taxon>Gemmataceae</taxon>
        <taxon>Gemmata</taxon>
    </lineage>
</organism>
<evidence type="ECO:0000313" key="8">
    <source>
        <dbReference type="Proteomes" id="UP001272242"/>
    </source>
</evidence>
<dbReference type="CDD" id="cd12172">
    <property type="entry name" value="PGDH_like_2"/>
    <property type="match status" value="1"/>
</dbReference>
<dbReference type="PROSITE" id="PS00670">
    <property type="entry name" value="D_2_HYDROXYACID_DH_2"/>
    <property type="match status" value="1"/>
</dbReference>
<evidence type="ECO:0000259" key="6">
    <source>
        <dbReference type="Pfam" id="PF02826"/>
    </source>
</evidence>
<dbReference type="InterPro" id="IPR029753">
    <property type="entry name" value="D-isomer_DH_CS"/>
</dbReference>
<sequence length="329" mass="34676">MPKVLIAPREVAKFADKFRAPLDAAGLEVVALPPAEANLPAEPELIAALQGVEAVIAGSEAYNPRVFVANPQLRVIARVGVGYDAVDLAAATAAGVAVTIAPGTNQGSVAEHAFALMLGFTRHIPARHAALSAGGWNRLMSLPLRGRTLGLAGLGRIGKAVATRARAFEMRVIAFDPFPDAAFCAATGVELVPFEWLLGESDFLSLHLPLTPETRHVINASTIAVMKRGAVLVNTSRGGLVREADLVPALQNGRLGGALLDVFEDEPTPADNPLRALPNVVLTPHAAGVDTQSLEDMARSAAEAIVSLRRGEWPTEKVVNPAVRATFRW</sequence>
<dbReference type="InterPro" id="IPR006140">
    <property type="entry name" value="D-isomer_DH_NAD-bd"/>
</dbReference>
<dbReference type="RefSeq" id="WP_320685964.1">
    <property type="nucleotide sequence ID" value="NZ_JAXBLV010000088.1"/>
</dbReference>
<comment type="caution">
    <text evidence="7">The sequence shown here is derived from an EMBL/GenBank/DDBJ whole genome shotgun (WGS) entry which is preliminary data.</text>
</comment>
<keyword evidence="8" id="KW-1185">Reference proteome</keyword>
<keyword evidence="3" id="KW-0520">NAD</keyword>
<feature type="domain" description="D-isomer specific 2-hydroxyacid dehydrogenase NAD-binding" evidence="6">
    <location>
        <begin position="114"/>
        <end position="287"/>
    </location>
</feature>
<comment type="similarity">
    <text evidence="1 4">Belongs to the D-isomer specific 2-hydroxyacid dehydrogenase family.</text>
</comment>
<accession>A0ABU5EZN4</accession>
<dbReference type="Pfam" id="PF00389">
    <property type="entry name" value="2-Hacid_dh"/>
    <property type="match status" value="1"/>
</dbReference>
<name>A0ABU5EZN4_9BACT</name>
<protein>
    <submittedName>
        <fullName evidence="7">Phosphoglycerate dehydrogenase</fullName>
    </submittedName>
</protein>
<dbReference type="InterPro" id="IPR050857">
    <property type="entry name" value="D-2-hydroxyacid_DH"/>
</dbReference>